<accession>A0A245ZGK7</accession>
<reference evidence="2 3" key="1">
    <citation type="submission" date="2017-03" db="EMBL/GenBank/DDBJ databases">
        <title>Genome sequence of Sphingomonas dokdonensis DSM 21029.</title>
        <authorList>
            <person name="Poehlein A."/>
            <person name="Wuebbeler J.H."/>
            <person name="Steinbuechel A."/>
            <person name="Daniel R."/>
        </authorList>
    </citation>
    <scope>NUCLEOTIDE SEQUENCE [LARGE SCALE GENOMIC DNA]</scope>
    <source>
        <strain evidence="2 3">DSM 21029</strain>
    </source>
</reference>
<feature type="coiled-coil region" evidence="1">
    <location>
        <begin position="31"/>
        <end position="58"/>
    </location>
</feature>
<dbReference type="EMBL" id="NBBI01000005">
    <property type="protein sequence ID" value="OWK28875.1"/>
    <property type="molecule type" value="Genomic_DNA"/>
</dbReference>
<name>A0A245ZGK7_9SPHN</name>
<keyword evidence="3" id="KW-1185">Reference proteome</keyword>
<dbReference type="InterPro" id="IPR009579">
    <property type="entry name" value="DUF1192"/>
</dbReference>
<evidence type="ECO:0000313" key="3">
    <source>
        <dbReference type="Proteomes" id="UP000197290"/>
    </source>
</evidence>
<proteinExistence type="predicted"/>
<dbReference type="AlphaFoldDB" id="A0A245ZGK7"/>
<sequence length="68" mass="7652">MRVMDLDDILGSRPDDPLSALLREDLDRLSVAELEARIAALEGEIARSRRKIDHAVNHRASADALFKR</sequence>
<evidence type="ECO:0000313" key="2">
    <source>
        <dbReference type="EMBL" id="OWK28875.1"/>
    </source>
</evidence>
<keyword evidence="1" id="KW-0175">Coiled coil</keyword>
<organism evidence="2 3">
    <name type="scientific">Sphingomonas dokdonensis</name>
    <dbReference type="NCBI Taxonomy" id="344880"/>
    <lineage>
        <taxon>Bacteria</taxon>
        <taxon>Pseudomonadati</taxon>
        <taxon>Pseudomonadota</taxon>
        <taxon>Alphaproteobacteria</taxon>
        <taxon>Sphingomonadales</taxon>
        <taxon>Sphingomonadaceae</taxon>
        <taxon>Sphingomonas</taxon>
    </lineage>
</organism>
<evidence type="ECO:0000256" key="1">
    <source>
        <dbReference type="SAM" id="Coils"/>
    </source>
</evidence>
<protein>
    <recommendedName>
        <fullName evidence="4">DUF1192 domain-containing protein</fullName>
    </recommendedName>
</protein>
<comment type="caution">
    <text evidence="2">The sequence shown here is derived from an EMBL/GenBank/DDBJ whole genome shotgun (WGS) entry which is preliminary data.</text>
</comment>
<gene>
    <name evidence="2" type="ORF">SPDO_27110</name>
</gene>
<dbReference type="Pfam" id="PF06698">
    <property type="entry name" value="DUF1192"/>
    <property type="match status" value="1"/>
</dbReference>
<dbReference type="Proteomes" id="UP000197290">
    <property type="component" value="Unassembled WGS sequence"/>
</dbReference>
<evidence type="ECO:0008006" key="4">
    <source>
        <dbReference type="Google" id="ProtNLM"/>
    </source>
</evidence>